<dbReference type="FunFam" id="1.10.150.110:FF:000001">
    <property type="entry name" value="Putative Crossover junction endonuclease MUS81"/>
    <property type="match status" value="1"/>
</dbReference>
<dbReference type="GO" id="GO:0005730">
    <property type="term" value="C:nucleolus"/>
    <property type="evidence" value="ECO:0007669"/>
    <property type="project" value="UniProtKB-SubCell"/>
</dbReference>
<organism evidence="17 18">
    <name type="scientific">Oncorhynchus kisutch</name>
    <name type="common">Coho salmon</name>
    <name type="synonym">Salmo kisutch</name>
    <dbReference type="NCBI Taxonomy" id="8019"/>
    <lineage>
        <taxon>Eukaryota</taxon>
        <taxon>Metazoa</taxon>
        <taxon>Chordata</taxon>
        <taxon>Craniata</taxon>
        <taxon>Vertebrata</taxon>
        <taxon>Euteleostomi</taxon>
        <taxon>Actinopterygii</taxon>
        <taxon>Neopterygii</taxon>
        <taxon>Teleostei</taxon>
        <taxon>Protacanthopterygii</taxon>
        <taxon>Salmoniformes</taxon>
        <taxon>Salmonidae</taxon>
        <taxon>Salmoninae</taxon>
        <taxon>Oncorhynchus</taxon>
    </lineage>
</organism>
<comment type="cofactor">
    <cofactor evidence="1 14">
        <name>Mg(2+)</name>
        <dbReference type="ChEBI" id="CHEBI:18420"/>
    </cofactor>
</comment>
<dbReference type="Gene3D" id="1.10.150.670">
    <property type="entry name" value="Crossover junction endonuclease EME1, DNA-binding domain"/>
    <property type="match status" value="1"/>
</dbReference>
<evidence type="ECO:0000259" key="16">
    <source>
        <dbReference type="SMART" id="SM00891"/>
    </source>
</evidence>
<dbReference type="InterPro" id="IPR033309">
    <property type="entry name" value="Mus81"/>
</dbReference>
<dbReference type="InterPro" id="IPR042530">
    <property type="entry name" value="EME1/EME2_C"/>
</dbReference>
<evidence type="ECO:0000256" key="8">
    <source>
        <dbReference type="ARBA" id="ARBA00022801"/>
    </source>
</evidence>
<dbReference type="AlphaFoldDB" id="A0A8C7DDG1"/>
<dbReference type="FunFam" id="1.10.10.10:FF:000307">
    <property type="entry name" value="Crossover junction endonuclease MUS81"/>
    <property type="match status" value="1"/>
</dbReference>
<evidence type="ECO:0000256" key="13">
    <source>
        <dbReference type="ARBA" id="ARBA00093541"/>
    </source>
</evidence>
<dbReference type="Gene3D" id="1.10.150.110">
    <property type="entry name" value="DNA polymerase beta, N-terminal domain-like"/>
    <property type="match status" value="1"/>
</dbReference>
<feature type="region of interest" description="Disordered" evidence="15">
    <location>
        <begin position="227"/>
        <end position="301"/>
    </location>
</feature>
<evidence type="ECO:0000256" key="3">
    <source>
        <dbReference type="ARBA" id="ARBA00010015"/>
    </source>
</evidence>
<evidence type="ECO:0000313" key="17">
    <source>
        <dbReference type="Ensembl" id="ENSOKIP00005017764.1"/>
    </source>
</evidence>
<keyword evidence="4 14" id="KW-0540">Nuclease</keyword>
<dbReference type="InterPro" id="IPR027421">
    <property type="entry name" value="DNA_pol_lamdba_lyase_dom_sf"/>
</dbReference>
<evidence type="ECO:0000256" key="15">
    <source>
        <dbReference type="SAM" id="MobiDB-lite"/>
    </source>
</evidence>
<gene>
    <name evidence="17" type="primary">mus81</name>
</gene>
<dbReference type="GO" id="GO:0000727">
    <property type="term" value="P:double-strand break repair via break-induced replication"/>
    <property type="evidence" value="ECO:0007669"/>
    <property type="project" value="UniProtKB-UniRule"/>
</dbReference>
<dbReference type="Pfam" id="PF02732">
    <property type="entry name" value="ERCC4"/>
    <property type="match status" value="1"/>
</dbReference>
<dbReference type="GO" id="GO:0000712">
    <property type="term" value="P:resolution of meiotic recombination intermediates"/>
    <property type="evidence" value="ECO:0007669"/>
    <property type="project" value="TreeGrafter"/>
</dbReference>
<evidence type="ECO:0000256" key="9">
    <source>
        <dbReference type="ARBA" id="ARBA00022842"/>
    </source>
</evidence>
<keyword evidence="11 14" id="KW-0234">DNA repair</keyword>
<evidence type="ECO:0000256" key="10">
    <source>
        <dbReference type="ARBA" id="ARBA00023172"/>
    </source>
</evidence>
<dbReference type="FunFam" id="3.40.50.10130:FF:000003">
    <property type="entry name" value="Crossover junction endonuclease MUS81"/>
    <property type="match status" value="1"/>
</dbReference>
<dbReference type="InterPro" id="IPR006166">
    <property type="entry name" value="ERCC4_domain"/>
</dbReference>
<feature type="compositionally biased region" description="Polar residues" evidence="15">
    <location>
        <begin position="109"/>
        <end position="121"/>
    </location>
</feature>
<evidence type="ECO:0000256" key="1">
    <source>
        <dbReference type="ARBA" id="ARBA00001946"/>
    </source>
</evidence>
<reference evidence="17" key="2">
    <citation type="submission" date="2025-09" db="UniProtKB">
        <authorList>
            <consortium name="Ensembl"/>
        </authorList>
    </citation>
    <scope>IDENTIFICATION</scope>
</reference>
<evidence type="ECO:0000256" key="4">
    <source>
        <dbReference type="ARBA" id="ARBA00022722"/>
    </source>
</evidence>
<dbReference type="Gene3D" id="1.10.10.10">
    <property type="entry name" value="Winged helix-like DNA-binding domain superfamily/Winged helix DNA-binding domain"/>
    <property type="match status" value="1"/>
</dbReference>
<name>A0A8C7DDG1_ONCKI</name>
<keyword evidence="9 14" id="KW-0460">Magnesium</keyword>
<keyword evidence="7 14" id="KW-0227">DNA damage</keyword>
<dbReference type="InterPro" id="IPR047416">
    <property type="entry name" value="XPF_nuclease_Mus81"/>
</dbReference>
<dbReference type="CDD" id="cd21036">
    <property type="entry name" value="WH_MUS81"/>
    <property type="match status" value="1"/>
</dbReference>
<dbReference type="GO" id="GO:0048257">
    <property type="term" value="F:3'-flap endonuclease activity"/>
    <property type="evidence" value="ECO:0007669"/>
    <property type="project" value="TreeGrafter"/>
</dbReference>
<comment type="similarity">
    <text evidence="3 14">Belongs to the XPF family.</text>
</comment>
<sequence length="655" mass="74472">MPAAEHVRLGRKRTLPPCPNPLFLQWLSELRDQAAEKGQKTQYVYQKAISSLKKYPLPLQNAREAKILQNFGDGICKILDEKLQRHYRENGPDAPIHSLPSGVTVAPSRRSNNNLAQPTKQPSRKEREGGRRKREYVPQKRSGGYAVLLTLYRESQVPGGKGFMFKLELQAEAQHLSDKSFSVPDLGSKYTAWSSVSTLIQKDLVLKTHNPARYSLTELGLALAERLEDGEREQEEDRRRDVREEEEGSWPGVDLTAEEDERKKRTEPIAGPDPAAYVAQRGSEVPGVHSSEKPQAAETKTRPAGGCLYPGSYDIVLCVDFIETTGGSTACKQELVKELQRNGVTFDVRKLNVGDFLWVAKERVAPVSGQLRAPPSRELVLDYIIERKRMDDLCGSIIDGRFREQKFRLKRCGLQKPIYLVEECGSAAAHLSLPETTLQQAIVNTQVVDGFFVKRVQDVKESVAYLTVMTRYLSKLYQNRTLVCRSRELEGDGQNEEECGGREREDPSCSLISFAEFNQGAVKNKCQTVREVFARQLMQISGLSGDKAVAILEHYSTLHSLLKAYEQCPSDTEREKLLSSIRYGKLKRNLGPALSRTVYQLYFPEIMFKNELKSWKRRRWVQSVLMKRRRWVQSVLMKRGLVQSVLMKRDRFSQC</sequence>
<keyword evidence="12 14" id="KW-0539">Nucleus</keyword>
<dbReference type="SUPFAM" id="SSF52980">
    <property type="entry name" value="Restriction endonuclease-like"/>
    <property type="match status" value="1"/>
</dbReference>
<dbReference type="InterPro" id="IPR047417">
    <property type="entry name" value="WHD_MUS81"/>
</dbReference>
<dbReference type="Pfam" id="PF21136">
    <property type="entry name" value="WHD_MUS81"/>
    <property type="match status" value="1"/>
</dbReference>
<evidence type="ECO:0000256" key="5">
    <source>
        <dbReference type="ARBA" id="ARBA00022723"/>
    </source>
</evidence>
<dbReference type="Pfam" id="PF21292">
    <property type="entry name" value="EME1-MUS81_C"/>
    <property type="match status" value="1"/>
</dbReference>
<dbReference type="PANTHER" id="PTHR13451">
    <property type="entry name" value="CLASS II CROSSOVER JUNCTION ENDONUCLEASE MUS81"/>
    <property type="match status" value="1"/>
</dbReference>
<dbReference type="InterPro" id="IPR010996">
    <property type="entry name" value="HHH_MUS81"/>
</dbReference>
<evidence type="ECO:0000256" key="7">
    <source>
        <dbReference type="ARBA" id="ARBA00022763"/>
    </source>
</evidence>
<keyword evidence="18" id="KW-1185">Reference proteome</keyword>
<dbReference type="GO" id="GO:0008821">
    <property type="term" value="F:crossover junction DNA endonuclease activity"/>
    <property type="evidence" value="ECO:0007669"/>
    <property type="project" value="UniProtKB-UniRule"/>
</dbReference>
<keyword evidence="8 14" id="KW-0378">Hydrolase</keyword>
<evidence type="ECO:0000256" key="11">
    <source>
        <dbReference type="ARBA" id="ARBA00023204"/>
    </source>
</evidence>
<comment type="subunit">
    <text evidence="14">Interacts with EME1.</text>
</comment>
<feature type="region of interest" description="Disordered" evidence="15">
    <location>
        <begin position="89"/>
        <end position="137"/>
    </location>
</feature>
<dbReference type="Pfam" id="PF14716">
    <property type="entry name" value="HHH_8"/>
    <property type="match status" value="1"/>
</dbReference>
<evidence type="ECO:0000256" key="14">
    <source>
        <dbReference type="RuleBase" id="RU369042"/>
    </source>
</evidence>
<dbReference type="CDD" id="cd20074">
    <property type="entry name" value="XPF_nuclease_Mus81"/>
    <property type="match status" value="1"/>
</dbReference>
<evidence type="ECO:0000313" key="18">
    <source>
        <dbReference type="Proteomes" id="UP000694557"/>
    </source>
</evidence>
<dbReference type="EC" id="3.1.22.-" evidence="14"/>
<dbReference type="GO" id="GO:0003677">
    <property type="term" value="F:DNA binding"/>
    <property type="evidence" value="ECO:0007669"/>
    <property type="project" value="UniProtKB-UniRule"/>
</dbReference>
<accession>A0A8C7DDG1</accession>
<protein>
    <recommendedName>
        <fullName evidence="14">Crossover junction endonuclease MUS81</fullName>
        <ecNumber evidence="14">3.1.22.-</ecNumber>
    </recommendedName>
</protein>
<comment type="subcellular location">
    <subcellularLocation>
        <location evidence="2">Nucleus</location>
        <location evidence="2">Nucleolus</location>
    </subcellularLocation>
</comment>
<feature type="domain" description="ERCC4" evidence="16">
    <location>
        <begin position="316"/>
        <end position="425"/>
    </location>
</feature>
<dbReference type="Ensembl" id="ENSOKIT00005018935.1">
    <property type="protein sequence ID" value="ENSOKIP00005017764.1"/>
    <property type="gene ID" value="ENSOKIG00005007902.1"/>
</dbReference>
<dbReference type="SUPFAM" id="SSF47802">
    <property type="entry name" value="DNA polymerase beta, N-terminal domain-like"/>
    <property type="match status" value="1"/>
</dbReference>
<dbReference type="GO" id="GO:0031573">
    <property type="term" value="P:mitotic intra-S DNA damage checkpoint signaling"/>
    <property type="evidence" value="ECO:0007669"/>
    <property type="project" value="TreeGrafter"/>
</dbReference>
<evidence type="ECO:0000256" key="6">
    <source>
        <dbReference type="ARBA" id="ARBA00022759"/>
    </source>
</evidence>
<evidence type="ECO:0000256" key="12">
    <source>
        <dbReference type="ARBA" id="ARBA00023242"/>
    </source>
</evidence>
<dbReference type="Gene3D" id="3.40.50.10130">
    <property type="match status" value="1"/>
</dbReference>
<dbReference type="GO" id="GO:0031297">
    <property type="term" value="P:replication fork processing"/>
    <property type="evidence" value="ECO:0007669"/>
    <property type="project" value="UniProtKB-ARBA"/>
</dbReference>
<dbReference type="GO" id="GO:0048476">
    <property type="term" value="C:Holliday junction resolvase complex"/>
    <property type="evidence" value="ECO:0007669"/>
    <property type="project" value="UniProtKB-UniRule"/>
</dbReference>
<dbReference type="InterPro" id="IPR036388">
    <property type="entry name" value="WH-like_DNA-bd_sf"/>
</dbReference>
<proteinExistence type="inferred from homology"/>
<dbReference type="FunFam" id="1.10.150.670:FF:000001">
    <property type="entry name" value="Crossover junction endonuclease MUS81"/>
    <property type="match status" value="1"/>
</dbReference>
<evidence type="ECO:0000256" key="2">
    <source>
        <dbReference type="ARBA" id="ARBA00004604"/>
    </source>
</evidence>
<dbReference type="PANTHER" id="PTHR13451:SF0">
    <property type="entry name" value="CROSSOVER JUNCTION ENDONUCLEASE MUS81"/>
    <property type="match status" value="1"/>
</dbReference>
<keyword evidence="6 14" id="KW-0255">Endonuclease</keyword>
<keyword evidence="10 14" id="KW-0233">DNA recombination</keyword>
<dbReference type="Proteomes" id="UP000694557">
    <property type="component" value="Unassembled WGS sequence"/>
</dbReference>
<feature type="compositionally biased region" description="Basic and acidic residues" evidence="15">
    <location>
        <begin position="227"/>
        <end position="243"/>
    </location>
</feature>
<dbReference type="InterPro" id="IPR011335">
    <property type="entry name" value="Restrct_endonuc-II-like"/>
</dbReference>
<comment type="subunit">
    <text evidence="13">Part of the heterodimeric DNA structure-specific endonuclease complex MUS81-EME1. Part of the heterodimeric DNA structure-specific endonuclease complex MUS81-EME2.</text>
</comment>
<dbReference type="SMART" id="SM00891">
    <property type="entry name" value="ERCC4"/>
    <property type="match status" value="1"/>
</dbReference>
<dbReference type="GeneTree" id="ENSGT00390000005498"/>
<comment type="function">
    <text evidence="14">Interacts with EME1 to form a DNA structure-specific endonuclease with substrate preference for branched DNA structures with a 5'-end at the branch nick. Typical substrates include 3'-flap structures, D-loops, replication forks and nicked Holliday junctions. May be required in mitosis for the processing of stalled or collapsed replication fork intermediates. May be required in meiosis for the repair of meiosis-specific double strand breaks subsequent to single-end invasion (SEI).</text>
</comment>
<dbReference type="GO" id="GO:0046872">
    <property type="term" value="F:metal ion binding"/>
    <property type="evidence" value="ECO:0007669"/>
    <property type="project" value="UniProtKB-UniRule"/>
</dbReference>
<reference evidence="17" key="1">
    <citation type="submission" date="2025-08" db="UniProtKB">
        <authorList>
            <consortium name="Ensembl"/>
        </authorList>
    </citation>
    <scope>IDENTIFICATION</scope>
</reference>
<dbReference type="GO" id="GO:0006308">
    <property type="term" value="P:DNA catabolic process"/>
    <property type="evidence" value="ECO:0007669"/>
    <property type="project" value="UniProtKB-UniRule"/>
</dbReference>
<keyword evidence="5 14" id="KW-0479">Metal-binding</keyword>